<dbReference type="InterPro" id="IPR018062">
    <property type="entry name" value="HTH_AraC-typ_CS"/>
</dbReference>
<dbReference type="Pfam" id="PF12833">
    <property type="entry name" value="HTH_18"/>
    <property type="match status" value="1"/>
</dbReference>
<dbReference type="GO" id="GO:0003700">
    <property type="term" value="F:DNA-binding transcription factor activity"/>
    <property type="evidence" value="ECO:0007669"/>
    <property type="project" value="InterPro"/>
</dbReference>
<dbReference type="PROSITE" id="PS01124">
    <property type="entry name" value="HTH_ARAC_FAMILY_2"/>
    <property type="match status" value="1"/>
</dbReference>
<dbReference type="InterPro" id="IPR018060">
    <property type="entry name" value="HTH_AraC"/>
</dbReference>
<evidence type="ECO:0000313" key="5">
    <source>
        <dbReference type="EMBL" id="AVJ25643.1"/>
    </source>
</evidence>
<feature type="domain" description="HTH araC/xylS-type" evidence="4">
    <location>
        <begin position="216"/>
        <end position="317"/>
    </location>
</feature>
<dbReference type="PANTHER" id="PTHR46796:SF6">
    <property type="entry name" value="ARAC SUBFAMILY"/>
    <property type="match status" value="1"/>
</dbReference>
<accession>A0A2S0I0W5</accession>
<dbReference type="Pfam" id="PF14525">
    <property type="entry name" value="AraC_binding_2"/>
    <property type="match status" value="1"/>
</dbReference>
<evidence type="ECO:0000313" key="6">
    <source>
        <dbReference type="Proteomes" id="UP000239477"/>
    </source>
</evidence>
<reference evidence="5 6" key="1">
    <citation type="submission" date="2017-09" db="EMBL/GenBank/DDBJ databases">
        <title>Genomic, metabolic, and phenotypic characteristics of bacterial isolates from the natural microbiome of the model nematode Caenorhabditis elegans.</title>
        <authorList>
            <person name="Zimmermann J."/>
            <person name="Obeng N."/>
            <person name="Yang W."/>
            <person name="Obeng O."/>
            <person name="Kissoyan K."/>
            <person name="Pees B."/>
            <person name="Dirksen P."/>
            <person name="Hoppner M."/>
            <person name="Franke A."/>
            <person name="Rosenstiel P."/>
            <person name="Leippe M."/>
            <person name="Dierking K."/>
            <person name="Kaleta C."/>
            <person name="Schulenburg H."/>
        </authorList>
    </citation>
    <scope>NUCLEOTIDE SEQUENCE [LARGE SCALE GENOMIC DNA]</scope>
    <source>
        <strain evidence="5 6">MYb73</strain>
    </source>
</reference>
<dbReference type="PRINTS" id="PR00032">
    <property type="entry name" value="HTHARAC"/>
</dbReference>
<dbReference type="OrthoDB" id="1050625at2"/>
<name>A0A2S0I0W5_9BURK</name>
<dbReference type="InterPro" id="IPR035418">
    <property type="entry name" value="AraC-bd_2"/>
</dbReference>
<dbReference type="Gene3D" id="1.10.10.60">
    <property type="entry name" value="Homeodomain-like"/>
    <property type="match status" value="1"/>
</dbReference>
<evidence type="ECO:0000259" key="4">
    <source>
        <dbReference type="PROSITE" id="PS01124"/>
    </source>
</evidence>
<dbReference type="SMART" id="SM00342">
    <property type="entry name" value="HTH_ARAC"/>
    <property type="match status" value="1"/>
</dbReference>
<evidence type="ECO:0000256" key="2">
    <source>
        <dbReference type="ARBA" id="ARBA00023125"/>
    </source>
</evidence>
<keyword evidence="3" id="KW-0804">Transcription</keyword>
<dbReference type="InterPro" id="IPR020449">
    <property type="entry name" value="Tscrpt_reg_AraC-type_HTH"/>
</dbReference>
<dbReference type="EMBL" id="CP023270">
    <property type="protein sequence ID" value="AVJ25643.1"/>
    <property type="molecule type" value="Genomic_DNA"/>
</dbReference>
<keyword evidence="2" id="KW-0238">DNA-binding</keyword>
<dbReference type="PROSITE" id="PS00041">
    <property type="entry name" value="HTH_ARAC_FAMILY_1"/>
    <property type="match status" value="1"/>
</dbReference>
<dbReference type="GO" id="GO:0043565">
    <property type="term" value="F:sequence-specific DNA binding"/>
    <property type="evidence" value="ECO:0007669"/>
    <property type="project" value="InterPro"/>
</dbReference>
<keyword evidence="1" id="KW-0805">Transcription regulation</keyword>
<dbReference type="SUPFAM" id="SSF46689">
    <property type="entry name" value="Homeodomain-like"/>
    <property type="match status" value="1"/>
</dbReference>
<keyword evidence="6" id="KW-1185">Reference proteome</keyword>
<dbReference type="InterPro" id="IPR050204">
    <property type="entry name" value="AraC_XylS_family_regulators"/>
</dbReference>
<protein>
    <recommendedName>
        <fullName evidence="4">HTH araC/xylS-type domain-containing protein</fullName>
    </recommendedName>
</protein>
<dbReference type="InterPro" id="IPR009057">
    <property type="entry name" value="Homeodomain-like_sf"/>
</dbReference>
<dbReference type="RefSeq" id="WP_105236800.1">
    <property type="nucleotide sequence ID" value="NZ_CP023270.1"/>
</dbReference>
<evidence type="ECO:0000256" key="3">
    <source>
        <dbReference type="ARBA" id="ARBA00023163"/>
    </source>
</evidence>
<proteinExistence type="predicted"/>
<dbReference type="PANTHER" id="PTHR46796">
    <property type="entry name" value="HTH-TYPE TRANSCRIPTIONAL ACTIVATOR RHAS-RELATED"/>
    <property type="match status" value="1"/>
</dbReference>
<gene>
    <name evidence="5" type="ORF">CLM73_00040</name>
</gene>
<evidence type="ECO:0000256" key="1">
    <source>
        <dbReference type="ARBA" id="ARBA00023015"/>
    </source>
</evidence>
<organism evidence="5 6">
    <name type="scientific">Achromobacter spanius</name>
    <dbReference type="NCBI Taxonomy" id="217203"/>
    <lineage>
        <taxon>Bacteria</taxon>
        <taxon>Pseudomonadati</taxon>
        <taxon>Pseudomonadota</taxon>
        <taxon>Betaproteobacteria</taxon>
        <taxon>Burkholderiales</taxon>
        <taxon>Alcaligenaceae</taxon>
        <taxon>Achromobacter</taxon>
    </lineage>
</organism>
<dbReference type="Proteomes" id="UP000239477">
    <property type="component" value="Chromosome"/>
</dbReference>
<dbReference type="AlphaFoldDB" id="A0A2S0I0W5"/>
<sequence>MNDPDALVQIWSTDTVPETQRRKYWIDAVGQSIDKAEIAIPDDAHFRAELRSREMGVLRISKTEASVGVTVRRTAANIATDGRERYFLVGSYRAMWSLGTRGRAERLQPEDLVLLSSRREYTLRLPDASEIFTISFPSSWISVWIANPEDHVGVRLDASMGWSRVLCAFVRQLCSEFANAAADRQGTLADQLGALIGLAVEDAPDTTRSAARSVYERVRKVLLDRHVESSLTAADVAADLGISVRTLYRHTSGLRISIPRAIAEIRLETAKRMLASRVFRALSVAEIGRRCGYSDASHFVRQFRLFCGLTPGEFRRQA</sequence>